<keyword evidence="3" id="KW-0472">Membrane</keyword>
<keyword evidence="3" id="KW-1133">Transmembrane helix</keyword>
<dbReference type="Gene3D" id="1.20.5.170">
    <property type="match status" value="1"/>
</dbReference>
<feature type="transmembrane region" description="Helical" evidence="3">
    <location>
        <begin position="93"/>
        <end position="113"/>
    </location>
</feature>
<gene>
    <name evidence="4" type="ORF">ACOF00016_LOCUS12924</name>
</gene>
<reference evidence="4" key="1">
    <citation type="submission" date="2021-01" db="EMBL/GenBank/DDBJ databases">
        <authorList>
            <person name="Corre E."/>
            <person name="Pelletier E."/>
            <person name="Niang G."/>
            <person name="Scheremetjew M."/>
            <person name="Finn R."/>
            <person name="Kale V."/>
            <person name="Holt S."/>
            <person name="Cochrane G."/>
            <person name="Meng A."/>
            <person name="Brown T."/>
            <person name="Cohen L."/>
        </authorList>
    </citation>
    <scope>NUCLEOTIDE SEQUENCE</scope>
    <source>
        <strain evidence="4">CCMP127</strain>
    </source>
</reference>
<evidence type="ECO:0000256" key="3">
    <source>
        <dbReference type="SAM" id="Phobius"/>
    </source>
</evidence>
<organism evidence="4">
    <name type="scientific">Amphora coffeiformis</name>
    <dbReference type="NCBI Taxonomy" id="265554"/>
    <lineage>
        <taxon>Eukaryota</taxon>
        <taxon>Sar</taxon>
        <taxon>Stramenopiles</taxon>
        <taxon>Ochrophyta</taxon>
        <taxon>Bacillariophyta</taxon>
        <taxon>Bacillariophyceae</taxon>
        <taxon>Bacillariophycidae</taxon>
        <taxon>Thalassiophysales</taxon>
        <taxon>Catenulaceae</taxon>
        <taxon>Amphora</taxon>
    </lineage>
</organism>
<dbReference type="SUPFAM" id="SSF90257">
    <property type="entry name" value="Myosin rod fragments"/>
    <property type="match status" value="1"/>
</dbReference>
<evidence type="ECO:0000313" key="4">
    <source>
        <dbReference type="EMBL" id="CAE0415855.1"/>
    </source>
</evidence>
<proteinExistence type="predicted"/>
<feature type="compositionally biased region" description="Basic and acidic residues" evidence="2">
    <location>
        <begin position="1"/>
        <end position="21"/>
    </location>
</feature>
<evidence type="ECO:0000256" key="2">
    <source>
        <dbReference type="SAM" id="MobiDB-lite"/>
    </source>
</evidence>
<keyword evidence="3" id="KW-0812">Transmembrane</keyword>
<protein>
    <submittedName>
        <fullName evidence="4">Uncharacterized protein</fullName>
    </submittedName>
</protein>
<keyword evidence="1" id="KW-0175">Coiled coil</keyword>
<accession>A0A7S3LD93</accession>
<feature type="region of interest" description="Disordered" evidence="2">
    <location>
        <begin position="1"/>
        <end position="65"/>
    </location>
</feature>
<dbReference type="EMBL" id="HBIM01016557">
    <property type="protein sequence ID" value="CAE0415855.1"/>
    <property type="molecule type" value="Transcribed_RNA"/>
</dbReference>
<feature type="coiled-coil region" evidence="1">
    <location>
        <begin position="115"/>
        <end position="271"/>
    </location>
</feature>
<name>A0A7S3LD93_9STRA</name>
<evidence type="ECO:0000256" key="1">
    <source>
        <dbReference type="SAM" id="Coils"/>
    </source>
</evidence>
<dbReference type="AlphaFoldDB" id="A0A7S3LD93"/>
<sequence length="437" mass="48536">MTKESDSPPRRSRQSDPREETPSNLDIDLEHNGSSGRLPPTPPPRSVSFKKNKSKDFESPGIKTVGTEDTTLTINHVQSTKRSGGGMALGRPIMGLIGLFVLFSLGAGVWGFLRIPGLYKQIKELEHQVDRLEGQVDRLEGEVNRFENLNQQLNATVVELEGINQDLNTTANRLEAQVDELEIINDELSLENERFRQLNDELKESTDELALEVGKLEENVGDLTARNAELRNLTIVLQGETDRLGDQVDSLNTTAASLAQENERLQSLNSNLATIVGFLNETNGEITETLEGVTEFLADQIVGNRQLLLANLENSFSSQINNWDCAFRDTFRGESFILDEDSPIGINNVGEVLAHVEDRILSEFCANRIDFENYLEGRYGLSGMTANQLYQGVAIYTNDVLNYYFPDPGRPGLTPDDWAEAGYDCVNVPDFSFGSSV</sequence>